<name>L0HDV9_METFS</name>
<evidence type="ECO:0000313" key="1">
    <source>
        <dbReference type="EMBL" id="AGB01274.1"/>
    </source>
</evidence>
<dbReference type="Pfam" id="PF13489">
    <property type="entry name" value="Methyltransf_23"/>
    <property type="match status" value="1"/>
</dbReference>
<dbReference type="CDD" id="cd02440">
    <property type="entry name" value="AdoMet_MTases"/>
    <property type="match status" value="1"/>
</dbReference>
<protein>
    <submittedName>
        <fullName evidence="1">Methyltransferase family protein</fullName>
    </submittedName>
</protein>
<dbReference type="KEGG" id="mfo:Metfor_0192"/>
<dbReference type="Proteomes" id="UP000010824">
    <property type="component" value="Chromosome"/>
</dbReference>
<dbReference type="GO" id="GO:0008168">
    <property type="term" value="F:methyltransferase activity"/>
    <property type="evidence" value="ECO:0007669"/>
    <property type="project" value="UniProtKB-KW"/>
</dbReference>
<dbReference type="GO" id="GO:0032259">
    <property type="term" value="P:methylation"/>
    <property type="evidence" value="ECO:0007669"/>
    <property type="project" value="UniProtKB-KW"/>
</dbReference>
<dbReference type="SUPFAM" id="SSF53335">
    <property type="entry name" value="S-adenosyl-L-methionine-dependent methyltransferases"/>
    <property type="match status" value="1"/>
</dbReference>
<dbReference type="eggNOG" id="arCOG01773">
    <property type="taxonomic scope" value="Archaea"/>
</dbReference>
<keyword evidence="1" id="KW-0808">Transferase</keyword>
<dbReference type="HOGENOM" id="CLU_896627_0_0_2"/>
<reference evidence="1 2" key="2">
    <citation type="journal article" date="2014" name="Genome Announc.">
        <title>Complete Genome Sequence of Methanoregula formicica SMSPT, a Mesophilic Hydrogenotrophic Methanogen Isolated from a Methanogenic Upflow Anaerobic Sludge Blanket Reactor.</title>
        <authorList>
            <person name="Yamamoto K."/>
            <person name="Tamaki H."/>
            <person name="Cadillo-Quiroz H."/>
            <person name="Imachi H."/>
            <person name="Kyrpides N."/>
            <person name="Woyke T."/>
            <person name="Goodwin L."/>
            <person name="Zinder S.H."/>
            <person name="Kamagata Y."/>
            <person name="Liu W.T."/>
        </authorList>
    </citation>
    <scope>NUCLEOTIDE SEQUENCE [LARGE SCALE GENOMIC DNA]</scope>
    <source>
        <strain evidence="2">DSM 22288 / NBRC 105244 / SMSP</strain>
    </source>
</reference>
<organism evidence="1 2">
    <name type="scientific">Methanoregula formicica (strain DSM 22288 / NBRC 105244 / SMSP)</name>
    <dbReference type="NCBI Taxonomy" id="593750"/>
    <lineage>
        <taxon>Archaea</taxon>
        <taxon>Methanobacteriati</taxon>
        <taxon>Methanobacteriota</taxon>
        <taxon>Stenosarchaea group</taxon>
        <taxon>Methanomicrobia</taxon>
        <taxon>Methanomicrobiales</taxon>
        <taxon>Methanoregulaceae</taxon>
        <taxon>Methanoregula</taxon>
    </lineage>
</organism>
<reference evidence="2" key="1">
    <citation type="submission" date="2011-12" db="EMBL/GenBank/DDBJ databases">
        <title>Complete sequence of Methanoregula formicicum SMSP.</title>
        <authorList>
            <person name="Lucas S."/>
            <person name="Han J."/>
            <person name="Lapidus A."/>
            <person name="Cheng J.-F."/>
            <person name="Goodwin L."/>
            <person name="Pitluck S."/>
            <person name="Peters L."/>
            <person name="Ovchinnikova G."/>
            <person name="Teshima H."/>
            <person name="Detter J.C."/>
            <person name="Han C."/>
            <person name="Tapia R."/>
            <person name="Land M."/>
            <person name="Hauser L."/>
            <person name="Kyrpides N."/>
            <person name="Ivanova N."/>
            <person name="Pagani I."/>
            <person name="Imachi H."/>
            <person name="Tamaki H."/>
            <person name="Sekiguchi Y."/>
            <person name="Kamagata Y."/>
            <person name="Cadillo-Quiroz H."/>
            <person name="Zinder S."/>
            <person name="Liu W.-T."/>
            <person name="Woyke T."/>
        </authorList>
    </citation>
    <scope>NUCLEOTIDE SEQUENCE [LARGE SCALE GENOMIC DNA]</scope>
    <source>
        <strain evidence="2">DSM 22288 / NBRC 105244 / SMSP</strain>
    </source>
</reference>
<dbReference type="RefSeq" id="WP_015284238.1">
    <property type="nucleotide sequence ID" value="NC_019943.1"/>
</dbReference>
<proteinExistence type="predicted"/>
<keyword evidence="1" id="KW-0489">Methyltransferase</keyword>
<accession>L0HDV9</accession>
<dbReference type="STRING" id="593750.Metfor_0192"/>
<gene>
    <name evidence="1" type="ordered locus">Metfor_0192</name>
</gene>
<dbReference type="PANTHER" id="PTHR43861">
    <property type="entry name" value="TRANS-ACONITATE 2-METHYLTRANSFERASE-RELATED"/>
    <property type="match status" value="1"/>
</dbReference>
<dbReference type="Gene3D" id="3.40.50.150">
    <property type="entry name" value="Vaccinia Virus protein VP39"/>
    <property type="match status" value="1"/>
</dbReference>
<dbReference type="AlphaFoldDB" id="L0HDV9"/>
<dbReference type="OrthoDB" id="1018at2157"/>
<dbReference type="InParanoid" id="L0HDV9"/>
<sequence length="298" mass="34004">MTDRKQPAGQCPVCGSKDLRTLYDDTLGNDLPPFDYAFSPEHMRTYEVVRCNTCSHAFCILPADDIWKNYQSVVDAEYLSREEAHLLTAEKVVETMQRYIPSGILLDVGCATGDFLAVAKSRYAVEGLELSQWSSDIAKKRGFTIHTCTLSEIPPEKKYDIVTLFGVIEHFESPAQEIARISRLVRPGGYVFIWTGDIDSWLARLLGRKWWYIQGQHIQFFSRTSLDRVFSDVGFVPVACERYPFTTSLGSLSKSAFRYRILRPVARLFLDNRIARNRVITLRLPGEMLAVYRRAGHS</sequence>
<evidence type="ECO:0000313" key="2">
    <source>
        <dbReference type="Proteomes" id="UP000010824"/>
    </source>
</evidence>
<dbReference type="GeneID" id="14308865"/>
<keyword evidence="2" id="KW-1185">Reference proteome</keyword>
<dbReference type="InterPro" id="IPR029063">
    <property type="entry name" value="SAM-dependent_MTases_sf"/>
</dbReference>
<dbReference type="EMBL" id="CP003167">
    <property type="protein sequence ID" value="AGB01274.1"/>
    <property type="molecule type" value="Genomic_DNA"/>
</dbReference>